<keyword evidence="15" id="KW-1185">Reference proteome</keyword>
<dbReference type="InterPro" id="IPR039731">
    <property type="entry name" value="Rce1"/>
</dbReference>
<dbReference type="EC" id="3.4.26.1" evidence="10"/>
<dbReference type="OrthoDB" id="271604at2759"/>
<name>A0A835RVR6_VANPL</name>
<evidence type="ECO:0000256" key="7">
    <source>
        <dbReference type="ARBA" id="ARBA00022989"/>
    </source>
</evidence>
<organism evidence="13 15">
    <name type="scientific">Vanilla planifolia</name>
    <name type="common">Vanilla</name>
    <dbReference type="NCBI Taxonomy" id="51239"/>
    <lineage>
        <taxon>Eukaryota</taxon>
        <taxon>Viridiplantae</taxon>
        <taxon>Streptophyta</taxon>
        <taxon>Embryophyta</taxon>
        <taxon>Tracheophyta</taxon>
        <taxon>Spermatophyta</taxon>
        <taxon>Magnoliopsida</taxon>
        <taxon>Liliopsida</taxon>
        <taxon>Asparagales</taxon>
        <taxon>Orchidaceae</taxon>
        <taxon>Vanilloideae</taxon>
        <taxon>Vanilleae</taxon>
        <taxon>Vanilla</taxon>
    </lineage>
</organism>
<dbReference type="EMBL" id="JADCNL010000002">
    <property type="protein sequence ID" value="KAG0492957.1"/>
    <property type="molecule type" value="Genomic_DNA"/>
</dbReference>
<evidence type="ECO:0000256" key="9">
    <source>
        <dbReference type="ARBA" id="ARBA00047280"/>
    </source>
</evidence>
<comment type="catalytic activity">
    <reaction evidence="9">
        <text>Hydrolyzes the peptide bond -P2-(S-farnesyl or geranylgeranyl)C-P1'-P2'-P3'-COOH where P1' and P2' are amino acids with aliphatic sidechains and P3' is any C-terminal residue.</text>
        <dbReference type="EC" id="3.4.26.1"/>
    </reaction>
</comment>
<dbReference type="GO" id="GO:0004222">
    <property type="term" value="F:metalloendopeptidase activity"/>
    <property type="evidence" value="ECO:0007669"/>
    <property type="project" value="InterPro"/>
</dbReference>
<dbReference type="PANTHER" id="PTHR13046:SF0">
    <property type="entry name" value="CAAX PRENYL PROTEASE 2"/>
    <property type="match status" value="1"/>
</dbReference>
<keyword evidence="6" id="KW-0256">Endoplasmic reticulum</keyword>
<evidence type="ECO:0000313" key="13">
    <source>
        <dbReference type="EMBL" id="KAG0492957.1"/>
    </source>
</evidence>
<evidence type="ECO:0000256" key="11">
    <source>
        <dbReference type="SAM" id="Phobius"/>
    </source>
</evidence>
<feature type="transmembrane region" description="Helical" evidence="11">
    <location>
        <begin position="289"/>
        <end position="307"/>
    </location>
</feature>
<evidence type="ECO:0000256" key="2">
    <source>
        <dbReference type="ARBA" id="ARBA00006897"/>
    </source>
</evidence>
<evidence type="ECO:0000313" key="15">
    <source>
        <dbReference type="Proteomes" id="UP000636800"/>
    </source>
</evidence>
<feature type="transmembrane region" description="Helical" evidence="11">
    <location>
        <begin position="195"/>
        <end position="216"/>
    </location>
</feature>
<keyword evidence="3" id="KW-0645">Protease</keyword>
<dbReference type="GO" id="GO:0071586">
    <property type="term" value="P:CAAX-box protein processing"/>
    <property type="evidence" value="ECO:0007669"/>
    <property type="project" value="InterPro"/>
</dbReference>
<dbReference type="InterPro" id="IPR003675">
    <property type="entry name" value="Rce1/LyrA-like_dom"/>
</dbReference>
<proteinExistence type="inferred from homology"/>
<reference evidence="15 16" key="1">
    <citation type="journal article" date="2020" name="Nat. Food">
        <title>A phased Vanilla planifolia genome enables genetic improvement of flavour and production.</title>
        <authorList>
            <person name="Hasing T."/>
            <person name="Tang H."/>
            <person name="Brym M."/>
            <person name="Khazi F."/>
            <person name="Huang T."/>
            <person name="Chambers A.H."/>
        </authorList>
    </citation>
    <scope>NUCLEOTIDE SEQUENCE [LARGE SCALE GENOMIC DNA]</scope>
    <source>
        <tissue evidence="13">Leaf</tissue>
    </source>
</reference>
<evidence type="ECO:0000313" key="16">
    <source>
        <dbReference type="Proteomes" id="UP000639772"/>
    </source>
</evidence>
<dbReference type="Pfam" id="PF02517">
    <property type="entry name" value="Rce1-like"/>
    <property type="match status" value="1"/>
</dbReference>
<feature type="transmembrane region" description="Helical" evidence="11">
    <location>
        <begin position="108"/>
        <end position="129"/>
    </location>
</feature>
<feature type="transmembrane region" description="Helical" evidence="11">
    <location>
        <begin position="28"/>
        <end position="47"/>
    </location>
</feature>
<feature type="transmembrane region" description="Helical" evidence="11">
    <location>
        <begin position="236"/>
        <end position="259"/>
    </location>
</feature>
<keyword evidence="4 11" id="KW-0812">Transmembrane</keyword>
<dbReference type="EMBL" id="JADCNM010000002">
    <property type="protein sequence ID" value="KAG0495033.1"/>
    <property type="molecule type" value="Genomic_DNA"/>
</dbReference>
<dbReference type="Proteomes" id="UP000636800">
    <property type="component" value="Chromosome 2"/>
</dbReference>
<dbReference type="AlphaFoldDB" id="A0A835RVR6"/>
<evidence type="ECO:0000256" key="5">
    <source>
        <dbReference type="ARBA" id="ARBA00022801"/>
    </source>
</evidence>
<feature type="transmembrane region" description="Helical" evidence="11">
    <location>
        <begin position="68"/>
        <end position="88"/>
    </location>
</feature>
<comment type="caution">
    <text evidence="13">The sequence shown here is derived from an EMBL/GenBank/DDBJ whole genome shotgun (WGS) entry which is preliminary data.</text>
</comment>
<accession>A0A835RVR6</accession>
<sequence>MANNAMNELPLAAASVEMASGEILVSRFAAVAACVFMALGYVLILYFPSFVLRLPSPTSLESFLIRRFTCALVFSFISVLVSAALLGLERFGDLSSLLNVYGIRKDHTWQAVVFPLFLTCLLYAGSFMSKSLLMLRELRDGESSCCGLGLKVCLHAVQRFLNHAFSCAHNVVAWRNYVVAPFTEELVFRGCMIPLLLCSGFQTYSIIFLSPISFSLAHVHHFMELYYQQGYSFLKAFSIVGLQLGYTMVFGWYASFLFLRTGQLVSAIVVHVLCNLMGLPVLFSSSFKGLPTFGFILGLVCFFFLLFPASNPLLYNKGIDSCCCGQGYCNWH</sequence>
<dbReference type="GO" id="GO:0005789">
    <property type="term" value="C:endoplasmic reticulum membrane"/>
    <property type="evidence" value="ECO:0007669"/>
    <property type="project" value="UniProtKB-SubCell"/>
</dbReference>
<gene>
    <name evidence="14" type="ORF">HPP92_006027</name>
    <name evidence="13" type="ORF">HPP92_006355</name>
</gene>
<keyword evidence="8 11" id="KW-0472">Membrane</keyword>
<comment type="similarity">
    <text evidence="2">Belongs to the peptidase U48 family.</text>
</comment>
<evidence type="ECO:0000256" key="4">
    <source>
        <dbReference type="ARBA" id="ARBA00022692"/>
    </source>
</evidence>
<feature type="transmembrane region" description="Helical" evidence="11">
    <location>
        <begin position="264"/>
        <end position="283"/>
    </location>
</feature>
<keyword evidence="5" id="KW-0378">Hydrolase</keyword>
<dbReference type="Proteomes" id="UP000639772">
    <property type="component" value="Unassembled WGS sequence"/>
</dbReference>
<protein>
    <recommendedName>
        <fullName evidence="10">intramembrane prenyl-peptidase Rce1</fullName>
        <ecNumber evidence="10">3.4.26.1</ecNumber>
    </recommendedName>
</protein>
<evidence type="ECO:0000256" key="8">
    <source>
        <dbReference type="ARBA" id="ARBA00023136"/>
    </source>
</evidence>
<evidence type="ECO:0000256" key="3">
    <source>
        <dbReference type="ARBA" id="ARBA00022670"/>
    </source>
</evidence>
<keyword evidence="7 11" id="KW-1133">Transmembrane helix</keyword>
<feature type="domain" description="CAAX prenyl protease 2/Lysostaphin resistance protein A-like" evidence="12">
    <location>
        <begin position="172"/>
        <end position="277"/>
    </location>
</feature>
<evidence type="ECO:0000256" key="10">
    <source>
        <dbReference type="ARBA" id="ARBA00049729"/>
    </source>
</evidence>
<evidence type="ECO:0000256" key="6">
    <source>
        <dbReference type="ARBA" id="ARBA00022824"/>
    </source>
</evidence>
<evidence type="ECO:0000259" key="12">
    <source>
        <dbReference type="Pfam" id="PF02517"/>
    </source>
</evidence>
<evidence type="ECO:0000313" key="14">
    <source>
        <dbReference type="EMBL" id="KAG0495033.1"/>
    </source>
</evidence>
<evidence type="ECO:0000256" key="1">
    <source>
        <dbReference type="ARBA" id="ARBA00004477"/>
    </source>
</evidence>
<dbReference type="PANTHER" id="PTHR13046">
    <property type="entry name" value="PROTEASE U48 CAAX PRENYL PROTEASE RCE1"/>
    <property type="match status" value="1"/>
</dbReference>
<comment type="subcellular location">
    <subcellularLocation>
        <location evidence="1">Endoplasmic reticulum membrane</location>
        <topology evidence="1">Multi-pass membrane protein</topology>
    </subcellularLocation>
</comment>